<accession>A0ABN9UNG8</accession>
<evidence type="ECO:0000313" key="3">
    <source>
        <dbReference type="Proteomes" id="UP001189429"/>
    </source>
</evidence>
<reference evidence="2" key="1">
    <citation type="submission" date="2023-10" db="EMBL/GenBank/DDBJ databases">
        <authorList>
            <person name="Chen Y."/>
            <person name="Shah S."/>
            <person name="Dougan E. K."/>
            <person name="Thang M."/>
            <person name="Chan C."/>
        </authorList>
    </citation>
    <scope>NUCLEOTIDE SEQUENCE [LARGE SCALE GENOMIC DNA]</scope>
</reference>
<sequence length="101" mass="11723">MGVGAPCRPRSEEGELARGRAPRGRSRRRRARDSERWARPATAPPAQLWGRPQMLTELWEPRSRADECRGGERRRRRRRRRSPTPPRGAAPPRRNCPPGRR</sequence>
<protein>
    <submittedName>
        <fullName evidence="2">Uncharacterized protein</fullName>
    </submittedName>
</protein>
<dbReference type="Proteomes" id="UP001189429">
    <property type="component" value="Unassembled WGS sequence"/>
</dbReference>
<comment type="caution">
    <text evidence="2">The sequence shown here is derived from an EMBL/GenBank/DDBJ whole genome shotgun (WGS) entry which is preliminary data.</text>
</comment>
<keyword evidence="3" id="KW-1185">Reference proteome</keyword>
<feature type="region of interest" description="Disordered" evidence="1">
    <location>
        <begin position="1"/>
        <end position="101"/>
    </location>
</feature>
<dbReference type="EMBL" id="CAUYUJ010016022">
    <property type="protein sequence ID" value="CAK0860912.1"/>
    <property type="molecule type" value="Genomic_DNA"/>
</dbReference>
<gene>
    <name evidence="2" type="ORF">PCOR1329_LOCUS49739</name>
</gene>
<feature type="compositionally biased region" description="Basic residues" evidence="1">
    <location>
        <begin position="20"/>
        <end position="31"/>
    </location>
</feature>
<feature type="compositionally biased region" description="Basic and acidic residues" evidence="1">
    <location>
        <begin position="9"/>
        <end position="18"/>
    </location>
</feature>
<feature type="compositionally biased region" description="Basic and acidic residues" evidence="1">
    <location>
        <begin position="59"/>
        <end position="71"/>
    </location>
</feature>
<proteinExistence type="predicted"/>
<evidence type="ECO:0000256" key="1">
    <source>
        <dbReference type="SAM" id="MobiDB-lite"/>
    </source>
</evidence>
<feature type="compositionally biased region" description="Basic residues" evidence="1">
    <location>
        <begin position="72"/>
        <end position="82"/>
    </location>
</feature>
<feature type="compositionally biased region" description="Low complexity" evidence="1">
    <location>
        <begin position="90"/>
        <end position="101"/>
    </location>
</feature>
<name>A0ABN9UNG8_9DINO</name>
<evidence type="ECO:0000313" key="2">
    <source>
        <dbReference type="EMBL" id="CAK0860912.1"/>
    </source>
</evidence>
<organism evidence="2 3">
    <name type="scientific">Prorocentrum cordatum</name>
    <dbReference type="NCBI Taxonomy" id="2364126"/>
    <lineage>
        <taxon>Eukaryota</taxon>
        <taxon>Sar</taxon>
        <taxon>Alveolata</taxon>
        <taxon>Dinophyceae</taxon>
        <taxon>Prorocentrales</taxon>
        <taxon>Prorocentraceae</taxon>
        <taxon>Prorocentrum</taxon>
    </lineage>
</organism>